<proteinExistence type="predicted"/>
<accession>A0ABD3GVB5</accession>
<dbReference type="Proteomes" id="UP001633002">
    <property type="component" value="Unassembled WGS sequence"/>
</dbReference>
<gene>
    <name evidence="1" type="ORF">R1sor_024730</name>
</gene>
<protein>
    <submittedName>
        <fullName evidence="1">Uncharacterized protein</fullName>
    </submittedName>
</protein>
<reference evidence="1 2" key="1">
    <citation type="submission" date="2024-09" db="EMBL/GenBank/DDBJ databases">
        <title>Chromosome-scale assembly of Riccia sorocarpa.</title>
        <authorList>
            <person name="Paukszto L."/>
        </authorList>
    </citation>
    <scope>NUCLEOTIDE SEQUENCE [LARGE SCALE GENOMIC DNA]</scope>
    <source>
        <strain evidence="1">LP-2024</strain>
        <tissue evidence="1">Aerial parts of the thallus</tissue>
    </source>
</reference>
<keyword evidence="2" id="KW-1185">Reference proteome</keyword>
<evidence type="ECO:0000313" key="2">
    <source>
        <dbReference type="Proteomes" id="UP001633002"/>
    </source>
</evidence>
<comment type="caution">
    <text evidence="1">The sequence shown here is derived from an EMBL/GenBank/DDBJ whole genome shotgun (WGS) entry which is preliminary data.</text>
</comment>
<dbReference type="AlphaFoldDB" id="A0ABD3GVB5"/>
<dbReference type="EMBL" id="JBJQOH010000007">
    <property type="protein sequence ID" value="KAL3681774.1"/>
    <property type="molecule type" value="Genomic_DNA"/>
</dbReference>
<sequence length="157" mass="18120">MTEESSEEEREALVEVEKKLRDQELHKARLWRVRSREKWITEEDAPTRYFFAKTKARWARESLEALTKSDGEAREEAVSLITKKLDLGDSTNVSAVPEEEEIRVVIFGMKANKALGGDGLPAEVVKACWEFFETDLVKLVRTVWAKRRLLKSDLQPL</sequence>
<name>A0ABD3GVB5_9MARC</name>
<evidence type="ECO:0000313" key="1">
    <source>
        <dbReference type="EMBL" id="KAL3681774.1"/>
    </source>
</evidence>
<organism evidence="1 2">
    <name type="scientific">Riccia sorocarpa</name>
    <dbReference type="NCBI Taxonomy" id="122646"/>
    <lineage>
        <taxon>Eukaryota</taxon>
        <taxon>Viridiplantae</taxon>
        <taxon>Streptophyta</taxon>
        <taxon>Embryophyta</taxon>
        <taxon>Marchantiophyta</taxon>
        <taxon>Marchantiopsida</taxon>
        <taxon>Marchantiidae</taxon>
        <taxon>Marchantiales</taxon>
        <taxon>Ricciaceae</taxon>
        <taxon>Riccia</taxon>
    </lineage>
</organism>